<dbReference type="InterPro" id="IPR029062">
    <property type="entry name" value="Class_I_gatase-like"/>
</dbReference>
<protein>
    <submittedName>
        <fullName evidence="5">Peptidase E</fullName>
    </submittedName>
</protein>
<reference evidence="6" key="1">
    <citation type="journal article" date="2019" name="Int. J. Syst. Evol. Microbiol.">
        <title>The Global Catalogue of Microorganisms (GCM) 10K type strain sequencing project: providing services to taxonomists for standard genome sequencing and annotation.</title>
        <authorList>
            <consortium name="The Broad Institute Genomics Platform"/>
            <consortium name="The Broad Institute Genome Sequencing Center for Infectious Disease"/>
            <person name="Wu L."/>
            <person name="Ma J."/>
        </authorList>
    </citation>
    <scope>NUCLEOTIDE SEQUENCE [LARGE SCALE GENOMIC DNA]</scope>
    <source>
        <strain evidence="6">NBRC 108728</strain>
    </source>
</reference>
<evidence type="ECO:0000313" key="6">
    <source>
        <dbReference type="Proteomes" id="UP001321486"/>
    </source>
</evidence>
<evidence type="ECO:0000256" key="3">
    <source>
        <dbReference type="ARBA" id="ARBA00022801"/>
    </source>
</evidence>
<dbReference type="RefSeq" id="WP_286345129.1">
    <property type="nucleotide sequence ID" value="NZ_AP027732.1"/>
</dbReference>
<evidence type="ECO:0000256" key="1">
    <source>
        <dbReference type="ARBA" id="ARBA00006534"/>
    </source>
</evidence>
<gene>
    <name evidence="5" type="ORF">GCM10025867_03260</name>
</gene>
<dbReference type="Proteomes" id="UP001321486">
    <property type="component" value="Chromosome"/>
</dbReference>
<dbReference type="InterPro" id="IPR005320">
    <property type="entry name" value="Peptidase_S51"/>
</dbReference>
<dbReference type="Pfam" id="PF03575">
    <property type="entry name" value="Peptidase_S51"/>
    <property type="match status" value="1"/>
</dbReference>
<name>A0ABM8GI93_9MICO</name>
<organism evidence="5 6">
    <name type="scientific">Frondihabitans sucicola</name>
    <dbReference type="NCBI Taxonomy" id="1268041"/>
    <lineage>
        <taxon>Bacteria</taxon>
        <taxon>Bacillati</taxon>
        <taxon>Actinomycetota</taxon>
        <taxon>Actinomycetes</taxon>
        <taxon>Micrococcales</taxon>
        <taxon>Microbacteriaceae</taxon>
        <taxon>Frondihabitans</taxon>
    </lineage>
</organism>
<keyword evidence="3" id="KW-0378">Hydrolase</keyword>
<proteinExistence type="inferred from homology"/>
<comment type="similarity">
    <text evidence="1">Belongs to the peptidase S51 family.</text>
</comment>
<keyword evidence="2" id="KW-0645">Protease</keyword>
<evidence type="ECO:0000256" key="4">
    <source>
        <dbReference type="ARBA" id="ARBA00022825"/>
    </source>
</evidence>
<dbReference type="SUPFAM" id="SSF52317">
    <property type="entry name" value="Class I glutamine amidotransferase-like"/>
    <property type="match status" value="1"/>
</dbReference>
<sequence length="248" mass="25833">MTAVAPTILATCGGLNPGTWTDSVYGPLVLEAIRLARVPSDRTPRVLHVNTAGGDQRFVEGQEVEASRIAGAHASHLRFFPKRNAQDLAATVRDADVVWVSGGSLVNLLAVWRAHGLDEVLRDAWRNGVVLAGGSAGALCWHTGGVTTSFGPSASVVADGLGFVPGSLAVHYDSDESRAPAYEHGIATGVLAPGIALDEGTGVVFRDDGDGPALVDVVSERTDGRVQSVEPTTDGRTVTRALTPRILP</sequence>
<dbReference type="PANTHER" id="PTHR20842">
    <property type="entry name" value="PROTEASE S51 ALPHA-ASPARTYL DIPEPTIDASE"/>
    <property type="match status" value="1"/>
</dbReference>
<dbReference type="PANTHER" id="PTHR20842:SF0">
    <property type="entry name" value="ALPHA-ASPARTYL DIPEPTIDASE"/>
    <property type="match status" value="1"/>
</dbReference>
<accession>A0ABM8GI93</accession>
<keyword evidence="4" id="KW-0720">Serine protease</keyword>
<dbReference type="CDD" id="cd03146">
    <property type="entry name" value="GAT1_Peptidase_E"/>
    <property type="match status" value="1"/>
</dbReference>
<evidence type="ECO:0000256" key="2">
    <source>
        <dbReference type="ARBA" id="ARBA00022670"/>
    </source>
</evidence>
<dbReference type="EMBL" id="AP027732">
    <property type="protein sequence ID" value="BDZ48085.1"/>
    <property type="molecule type" value="Genomic_DNA"/>
</dbReference>
<dbReference type="Gene3D" id="3.40.50.880">
    <property type="match status" value="1"/>
</dbReference>
<evidence type="ECO:0000313" key="5">
    <source>
        <dbReference type="EMBL" id="BDZ48085.1"/>
    </source>
</evidence>
<keyword evidence="6" id="KW-1185">Reference proteome</keyword>